<organism evidence="1 2">
    <name type="scientific">Sphaerodactylus townsendi</name>
    <dbReference type="NCBI Taxonomy" id="933632"/>
    <lineage>
        <taxon>Eukaryota</taxon>
        <taxon>Metazoa</taxon>
        <taxon>Chordata</taxon>
        <taxon>Craniata</taxon>
        <taxon>Vertebrata</taxon>
        <taxon>Euteleostomi</taxon>
        <taxon>Lepidosauria</taxon>
        <taxon>Squamata</taxon>
        <taxon>Bifurcata</taxon>
        <taxon>Gekkota</taxon>
        <taxon>Sphaerodactylidae</taxon>
        <taxon>Sphaerodactylus</taxon>
    </lineage>
</organism>
<accession>A0ACB8FFL1</accession>
<gene>
    <name evidence="1" type="ORF">K3G42_002051</name>
</gene>
<comment type="caution">
    <text evidence="1">The sequence shown here is derived from an EMBL/GenBank/DDBJ whole genome shotgun (WGS) entry which is preliminary data.</text>
</comment>
<evidence type="ECO:0000313" key="1">
    <source>
        <dbReference type="EMBL" id="KAH8004040.1"/>
    </source>
</evidence>
<sequence>MVLFLLLCSYTSVSFLEVYLTASAVAGLVSERLHGSHGSLPGRMSVLVQGQERSYRGGPGRGRANFDFAGLHEKSLQPLENKERTVVSYLIASGSKMSKRLC</sequence>
<protein>
    <submittedName>
        <fullName evidence="1">Uncharacterized protein</fullName>
    </submittedName>
</protein>
<keyword evidence="2" id="KW-1185">Reference proteome</keyword>
<reference evidence="1" key="1">
    <citation type="submission" date="2021-08" db="EMBL/GenBank/DDBJ databases">
        <title>The first chromosome-level gecko genome reveals the dynamic sex chromosomes of Neotropical dwarf geckos (Sphaerodactylidae: Sphaerodactylus).</title>
        <authorList>
            <person name="Pinto B.J."/>
            <person name="Keating S.E."/>
            <person name="Gamble T."/>
        </authorList>
    </citation>
    <scope>NUCLEOTIDE SEQUENCE</scope>
    <source>
        <strain evidence="1">TG3544</strain>
    </source>
</reference>
<evidence type="ECO:0000313" key="2">
    <source>
        <dbReference type="Proteomes" id="UP000827872"/>
    </source>
</evidence>
<dbReference type="EMBL" id="CM037617">
    <property type="protein sequence ID" value="KAH8004040.1"/>
    <property type="molecule type" value="Genomic_DNA"/>
</dbReference>
<proteinExistence type="predicted"/>
<name>A0ACB8FFL1_9SAUR</name>
<dbReference type="Proteomes" id="UP000827872">
    <property type="component" value="Linkage Group LG04"/>
</dbReference>